<dbReference type="InterPro" id="IPR002938">
    <property type="entry name" value="FAD-bd"/>
</dbReference>
<gene>
    <name evidence="7" type="ORF">K491DRAFT_703307</name>
</gene>
<dbReference type="Pfam" id="PF01494">
    <property type="entry name" value="FAD_binding_3"/>
    <property type="match status" value="1"/>
</dbReference>
<proteinExistence type="predicted"/>
<accession>A0A6A6TDQ4</accession>
<feature type="domain" description="FAD-binding" evidence="6">
    <location>
        <begin position="7"/>
        <end position="345"/>
    </location>
</feature>
<protein>
    <submittedName>
        <fullName evidence="7">FAD/NAD(P)-binding domain-containing protein</fullName>
    </submittedName>
</protein>
<evidence type="ECO:0000256" key="1">
    <source>
        <dbReference type="ARBA" id="ARBA00022630"/>
    </source>
</evidence>
<dbReference type="AlphaFoldDB" id="A0A6A6TDQ4"/>
<keyword evidence="5" id="KW-1133">Transmembrane helix</keyword>
<evidence type="ECO:0000313" key="8">
    <source>
        <dbReference type="Proteomes" id="UP000799324"/>
    </source>
</evidence>
<keyword evidence="2" id="KW-0274">FAD</keyword>
<name>A0A6A6TDQ4_9PLEO</name>
<evidence type="ECO:0000313" key="7">
    <source>
        <dbReference type="EMBL" id="KAF2657596.1"/>
    </source>
</evidence>
<dbReference type="OrthoDB" id="655030at2759"/>
<keyword evidence="1" id="KW-0285">Flavoprotein</keyword>
<dbReference type="SUPFAM" id="SSF51905">
    <property type="entry name" value="FAD/NAD(P)-binding domain"/>
    <property type="match status" value="1"/>
</dbReference>
<evidence type="ECO:0000256" key="2">
    <source>
        <dbReference type="ARBA" id="ARBA00022827"/>
    </source>
</evidence>
<dbReference type="Proteomes" id="UP000799324">
    <property type="component" value="Unassembled WGS sequence"/>
</dbReference>
<evidence type="ECO:0000256" key="4">
    <source>
        <dbReference type="ARBA" id="ARBA00023033"/>
    </source>
</evidence>
<dbReference type="PANTHER" id="PTHR46972:SF1">
    <property type="entry name" value="FAD DEPENDENT OXIDOREDUCTASE DOMAIN-CONTAINING PROTEIN"/>
    <property type="match status" value="1"/>
</dbReference>
<dbReference type="Gene3D" id="3.50.50.60">
    <property type="entry name" value="FAD/NAD(P)-binding domain"/>
    <property type="match status" value="1"/>
</dbReference>
<reference evidence="7" key="1">
    <citation type="journal article" date="2020" name="Stud. Mycol.">
        <title>101 Dothideomycetes genomes: a test case for predicting lifestyles and emergence of pathogens.</title>
        <authorList>
            <person name="Haridas S."/>
            <person name="Albert R."/>
            <person name="Binder M."/>
            <person name="Bloem J."/>
            <person name="Labutti K."/>
            <person name="Salamov A."/>
            <person name="Andreopoulos B."/>
            <person name="Baker S."/>
            <person name="Barry K."/>
            <person name="Bills G."/>
            <person name="Bluhm B."/>
            <person name="Cannon C."/>
            <person name="Castanera R."/>
            <person name="Culley D."/>
            <person name="Daum C."/>
            <person name="Ezra D."/>
            <person name="Gonzalez J."/>
            <person name="Henrissat B."/>
            <person name="Kuo A."/>
            <person name="Liang C."/>
            <person name="Lipzen A."/>
            <person name="Lutzoni F."/>
            <person name="Magnuson J."/>
            <person name="Mondo S."/>
            <person name="Nolan M."/>
            <person name="Ohm R."/>
            <person name="Pangilinan J."/>
            <person name="Park H.-J."/>
            <person name="Ramirez L."/>
            <person name="Alfaro M."/>
            <person name="Sun H."/>
            <person name="Tritt A."/>
            <person name="Yoshinaga Y."/>
            <person name="Zwiers L.-H."/>
            <person name="Turgeon B."/>
            <person name="Goodwin S."/>
            <person name="Spatafora J."/>
            <person name="Crous P."/>
            <person name="Grigoriev I."/>
        </authorList>
    </citation>
    <scope>NUCLEOTIDE SEQUENCE</scope>
    <source>
        <strain evidence="7">CBS 122681</strain>
    </source>
</reference>
<dbReference type="GO" id="GO:0071949">
    <property type="term" value="F:FAD binding"/>
    <property type="evidence" value="ECO:0007669"/>
    <property type="project" value="InterPro"/>
</dbReference>
<evidence type="ECO:0000256" key="5">
    <source>
        <dbReference type="SAM" id="Phobius"/>
    </source>
</evidence>
<feature type="transmembrane region" description="Helical" evidence="5">
    <location>
        <begin position="400"/>
        <end position="419"/>
    </location>
</feature>
<dbReference type="PRINTS" id="PR00420">
    <property type="entry name" value="RNGMNOXGNASE"/>
</dbReference>
<dbReference type="EMBL" id="MU004323">
    <property type="protein sequence ID" value="KAF2657596.1"/>
    <property type="molecule type" value="Genomic_DNA"/>
</dbReference>
<keyword evidence="4" id="KW-0503">Monooxygenase</keyword>
<evidence type="ECO:0000259" key="6">
    <source>
        <dbReference type="Pfam" id="PF01494"/>
    </source>
</evidence>
<evidence type="ECO:0000256" key="3">
    <source>
        <dbReference type="ARBA" id="ARBA00023002"/>
    </source>
</evidence>
<keyword evidence="5" id="KW-0812">Transmembrane</keyword>
<sequence>MTATPKIAIIGAGPGGCMLARLLTQRSIPCIIYEAEPSPDYRSQGGTLDLRSNTGLAAIRAAGLYDQFRKLARYDGEYMLITDKKLTTWMKRSPGKEGKSNGVQEAPEIDRKVLRKMLFECLPPDVVRWGHKLLRVDEKDLSLHFADGSVESGFDLIVGADGAWSKVRNLVSSEKPFYAGMGGYNFTIPDAREKAPQAYKFVNRGSVFAYSDGKNVNGQFLGDGSINVSTYSLRDEDWIKRESKEGVKTTDLVTAKQKQKDVVHGWAPELLNLIDSAQGDVDKRNLYMLPVGFRWAHKKGITLLGDAAHLMTPFAGIGVNTAFYDAMLLADAVAGCIERQRSDDLDIAIIEYEKKMLDHAHEGQKLTFGCMNDMYLTEGAPRTSIESYLLRHISQEFPRWSLPFVAAVLYTGFFFYKLFV</sequence>
<keyword evidence="3" id="KW-0560">Oxidoreductase</keyword>
<organism evidence="7 8">
    <name type="scientific">Lophiostoma macrostomum CBS 122681</name>
    <dbReference type="NCBI Taxonomy" id="1314788"/>
    <lineage>
        <taxon>Eukaryota</taxon>
        <taxon>Fungi</taxon>
        <taxon>Dikarya</taxon>
        <taxon>Ascomycota</taxon>
        <taxon>Pezizomycotina</taxon>
        <taxon>Dothideomycetes</taxon>
        <taxon>Pleosporomycetidae</taxon>
        <taxon>Pleosporales</taxon>
        <taxon>Lophiostomataceae</taxon>
        <taxon>Lophiostoma</taxon>
    </lineage>
</organism>
<dbReference type="InterPro" id="IPR036188">
    <property type="entry name" value="FAD/NAD-bd_sf"/>
</dbReference>
<dbReference type="GO" id="GO:0004497">
    <property type="term" value="F:monooxygenase activity"/>
    <property type="evidence" value="ECO:0007669"/>
    <property type="project" value="UniProtKB-KW"/>
</dbReference>
<dbReference type="PANTHER" id="PTHR46972">
    <property type="entry name" value="MONOOXYGENASE ASQM-RELATED"/>
    <property type="match status" value="1"/>
</dbReference>
<keyword evidence="5" id="KW-0472">Membrane</keyword>
<keyword evidence="8" id="KW-1185">Reference proteome</keyword>